<dbReference type="GO" id="GO:0005737">
    <property type="term" value="C:cytoplasm"/>
    <property type="evidence" value="ECO:0007669"/>
    <property type="project" value="TreeGrafter"/>
</dbReference>
<proteinExistence type="predicted"/>
<dbReference type="PANTHER" id="PTHR48051">
    <property type="match status" value="1"/>
</dbReference>
<sequence length="569" mass="65726">MQNIYILITVLLLVLFLFGRIHNSSKYKYLFRNNILGSSKKYELSPVLRGRVYYPKYFYIPSLKQYMVYSDLDESGSFRIYQMTSKPYGKAYSLLDENGNNIITFETPLSFSYRSGYFYGSASYIPFLETGKKEEHPYHQIHNSALDLGRRDFEKLFIKLYAAAEYVEFVNLRVLGDQIHEAGIIFKIGGKVEILLSGVNDSRMIRKFQEDKTINNFGDYYLPDIPGVETFPQSNPSIEMIWMRTNDTNPFVHWRTGLHYEFRIKKYINTYNSGWQGIMKLAGIPIYVPGETSGTVYVRFRTKGESFRIKILNVEKFGPVYNLGLRTFKVPKNLRAKNSLVFMESVQNCGDNRLGGGVFVVRPTTNRNASGDIPSDMTEDHFNTLPFTLQEALLHPETTSLKIVDHKHIGWIPEIERLKNLTHLEISITMDEIPDAISKLPKLQHLKFLNCKIQKISPQLVQLTELNELDLSSNKLTQFPEIVLELKKLKRLDIGDNEISNIPDDITILEQLEHLNITSTHVATLPESMIGMKKLYVASDTKIQDKLPKSYNHLFDYKKTLPDYLKNTH</sequence>
<name>A0A6V6ZB26_9FLAO</name>
<dbReference type="Gene3D" id="3.80.10.10">
    <property type="entry name" value="Ribonuclease Inhibitor"/>
    <property type="match status" value="1"/>
</dbReference>
<dbReference type="InterPro" id="IPR032675">
    <property type="entry name" value="LRR_dom_sf"/>
</dbReference>
<dbReference type="SUPFAM" id="SSF52058">
    <property type="entry name" value="L domain-like"/>
    <property type="match status" value="1"/>
</dbReference>
<keyword evidence="4" id="KW-1185">Reference proteome</keyword>
<dbReference type="SMART" id="SM00369">
    <property type="entry name" value="LRR_TYP"/>
    <property type="match status" value="3"/>
</dbReference>
<reference evidence="3 4" key="1">
    <citation type="submission" date="2020-06" db="EMBL/GenBank/DDBJ databases">
        <authorList>
            <person name="Criscuolo A."/>
        </authorList>
    </citation>
    <scope>NUCLEOTIDE SEQUENCE [LARGE SCALE GENOMIC DNA]</scope>
    <source>
        <strain evidence="4">CIP 111411</strain>
    </source>
</reference>
<dbReference type="PANTHER" id="PTHR48051:SF1">
    <property type="entry name" value="RAS SUPPRESSOR PROTEIN 1"/>
    <property type="match status" value="1"/>
</dbReference>
<gene>
    <name evidence="3" type="ORF">FLAT13_04591</name>
</gene>
<evidence type="ECO:0000313" key="4">
    <source>
        <dbReference type="Proteomes" id="UP000530060"/>
    </source>
</evidence>
<dbReference type="PROSITE" id="PS51450">
    <property type="entry name" value="LRR"/>
    <property type="match status" value="2"/>
</dbReference>
<dbReference type="SMART" id="SM00365">
    <property type="entry name" value="LRR_SD22"/>
    <property type="match status" value="2"/>
</dbReference>
<dbReference type="InterPro" id="IPR003591">
    <property type="entry name" value="Leu-rich_rpt_typical-subtyp"/>
</dbReference>
<keyword evidence="1" id="KW-0433">Leucine-rich repeat</keyword>
<protein>
    <recommendedName>
        <fullName evidence="5">Leucine rich repeat-containing protein</fullName>
    </recommendedName>
</protein>
<dbReference type="InterPro" id="IPR001611">
    <property type="entry name" value="Leu-rich_rpt"/>
</dbReference>
<dbReference type="RefSeq" id="WP_180910618.1">
    <property type="nucleotide sequence ID" value="NZ_CAIJDP010000089.1"/>
</dbReference>
<comment type="caution">
    <text evidence="3">The sequence shown here is derived from an EMBL/GenBank/DDBJ whole genome shotgun (WGS) entry which is preliminary data.</text>
</comment>
<keyword evidence="2" id="KW-0677">Repeat</keyword>
<evidence type="ECO:0008006" key="5">
    <source>
        <dbReference type="Google" id="ProtNLM"/>
    </source>
</evidence>
<dbReference type="Proteomes" id="UP000530060">
    <property type="component" value="Unassembled WGS sequence"/>
</dbReference>
<evidence type="ECO:0000256" key="2">
    <source>
        <dbReference type="ARBA" id="ARBA00022737"/>
    </source>
</evidence>
<dbReference type="InterPro" id="IPR050216">
    <property type="entry name" value="LRR_domain-containing"/>
</dbReference>
<dbReference type="AlphaFoldDB" id="A0A6V6ZB26"/>
<dbReference type="EMBL" id="CAIJDP010000089">
    <property type="protein sequence ID" value="CAD0008845.1"/>
    <property type="molecule type" value="Genomic_DNA"/>
</dbReference>
<organism evidence="3 4">
    <name type="scientific">Flavobacterium salmonis</name>
    <dbReference type="NCBI Taxonomy" id="2654844"/>
    <lineage>
        <taxon>Bacteria</taxon>
        <taxon>Pseudomonadati</taxon>
        <taxon>Bacteroidota</taxon>
        <taxon>Flavobacteriia</taxon>
        <taxon>Flavobacteriales</taxon>
        <taxon>Flavobacteriaceae</taxon>
        <taxon>Flavobacterium</taxon>
    </lineage>
</organism>
<evidence type="ECO:0000313" key="3">
    <source>
        <dbReference type="EMBL" id="CAD0008845.1"/>
    </source>
</evidence>
<accession>A0A6V6ZB26</accession>
<dbReference type="Pfam" id="PF13855">
    <property type="entry name" value="LRR_8"/>
    <property type="match status" value="1"/>
</dbReference>
<evidence type="ECO:0000256" key="1">
    <source>
        <dbReference type="ARBA" id="ARBA00022614"/>
    </source>
</evidence>